<reference evidence="2" key="1">
    <citation type="submission" date="2012-06" db="EMBL/GenBank/DDBJ databases">
        <title>A novel metagenomic alpha-L-rhamnosidase with high activity on rutin.</title>
        <authorList>
            <person name="Rabausch U."/>
            <person name="Streit W.R."/>
        </authorList>
    </citation>
    <scope>NUCLEOTIDE SEQUENCE</scope>
</reference>
<dbReference type="AlphaFoldDB" id="R9QZG7"/>
<dbReference type="Pfam" id="PF04055">
    <property type="entry name" value="Radical_SAM"/>
    <property type="match status" value="1"/>
</dbReference>
<accession>R9QZG7</accession>
<protein>
    <recommendedName>
        <fullName evidence="1">Radical SAM core domain-containing protein</fullName>
    </recommendedName>
</protein>
<evidence type="ECO:0000259" key="1">
    <source>
        <dbReference type="PROSITE" id="PS51918"/>
    </source>
</evidence>
<dbReference type="GO" id="GO:0003824">
    <property type="term" value="F:catalytic activity"/>
    <property type="evidence" value="ECO:0007669"/>
    <property type="project" value="InterPro"/>
</dbReference>
<feature type="domain" description="Radical SAM core" evidence="1">
    <location>
        <begin position="1"/>
        <end position="201"/>
    </location>
</feature>
<dbReference type="PROSITE" id="PS51918">
    <property type="entry name" value="RADICAL_SAM"/>
    <property type="match status" value="1"/>
</dbReference>
<dbReference type="GO" id="GO:0006779">
    <property type="term" value="P:porphyrin-containing compound biosynthetic process"/>
    <property type="evidence" value="ECO:0007669"/>
    <property type="project" value="TreeGrafter"/>
</dbReference>
<dbReference type="Gene3D" id="3.30.750.200">
    <property type="match status" value="1"/>
</dbReference>
<dbReference type="InterPro" id="IPR034505">
    <property type="entry name" value="Coproporphyrinogen-III_oxidase"/>
</dbReference>
<dbReference type="GO" id="GO:0005737">
    <property type="term" value="C:cytoplasm"/>
    <property type="evidence" value="ECO:0007669"/>
    <property type="project" value="TreeGrafter"/>
</dbReference>
<name>R9QZG7_9BACT</name>
<dbReference type="InterPro" id="IPR006638">
    <property type="entry name" value="Elp3/MiaA/NifB-like_rSAM"/>
</dbReference>
<dbReference type="PANTHER" id="PTHR13932">
    <property type="entry name" value="COPROPORPHYRINIGEN III OXIDASE"/>
    <property type="match status" value="1"/>
</dbReference>
<sequence>MSQIEEEIGRRRAAIDAARLESPRTLYVGGGTPSVLPAEALAHIVDVLGYGDYEEFTVEVNPDDIVRKGRLYVEDLMDAGVNRISMGVQSMDDGILKWMNRRHNASEVVKAYQIIREAGVKNVSLDLIFGISAMSDDQWGDSVRKICALGPEHISAYQLSVEDGSALGRMVRDGLYQEASDDVCRRQYDFLCDCLRREGYEHYEISNFAKPGFRARHNSAYWKRTPYVGLGPGAHSFDGKSRLWNSPELDYSSDCEVLSAEESLEETIMLGLRTIDGVADHLIPDSPQKQRLLSEGALEQSCGNIHIPESHFFVSDYIVSQLI</sequence>
<organism evidence="2">
    <name type="scientific">uncultured bacterium pUR16A2</name>
    <dbReference type="NCBI Taxonomy" id="1204710"/>
    <lineage>
        <taxon>Bacteria</taxon>
        <taxon>environmental samples</taxon>
    </lineage>
</organism>
<dbReference type="PANTHER" id="PTHR13932:SF5">
    <property type="entry name" value="RADICAL S-ADENOSYL METHIONINE DOMAIN-CONTAINING PROTEIN 1, MITOCHONDRIAL"/>
    <property type="match status" value="1"/>
</dbReference>
<proteinExistence type="predicted"/>
<dbReference type="SMART" id="SM00729">
    <property type="entry name" value="Elp3"/>
    <property type="match status" value="1"/>
</dbReference>
<evidence type="ECO:0000313" key="2">
    <source>
        <dbReference type="EMBL" id="AGH13529.1"/>
    </source>
</evidence>
<dbReference type="InterPro" id="IPR007197">
    <property type="entry name" value="rSAM"/>
</dbReference>
<dbReference type="SUPFAM" id="SSF102114">
    <property type="entry name" value="Radical SAM enzymes"/>
    <property type="match status" value="1"/>
</dbReference>
<dbReference type="EMBL" id="JX188020">
    <property type="protein sequence ID" value="AGH13529.1"/>
    <property type="molecule type" value="Genomic_DNA"/>
</dbReference>
<dbReference type="InterPro" id="IPR058240">
    <property type="entry name" value="rSAM_sf"/>
</dbReference>
<dbReference type="GO" id="GO:0051539">
    <property type="term" value="F:4 iron, 4 sulfur cluster binding"/>
    <property type="evidence" value="ECO:0007669"/>
    <property type="project" value="TreeGrafter"/>
</dbReference>